<dbReference type="KEGG" id="ghi:107949860"/>
<dbReference type="InterPro" id="IPR021109">
    <property type="entry name" value="Peptidase_aspartic_dom_sf"/>
</dbReference>
<dbReference type="PANTHER" id="PTHR33067">
    <property type="entry name" value="RNA-DIRECTED DNA POLYMERASE-RELATED"/>
    <property type="match status" value="1"/>
</dbReference>
<dbReference type="Proteomes" id="UP000818029">
    <property type="component" value="Chromosome D03"/>
</dbReference>
<dbReference type="CDD" id="cd00303">
    <property type="entry name" value="retropepsin_like"/>
    <property type="match status" value="1"/>
</dbReference>
<keyword evidence="2" id="KW-1185">Reference proteome</keyword>
<sequence>MPPQKGQTHQHQNPLLPQHASIPNQHVQGHRQQPYTKASTSDSSTIRTIASNLNTRPPGSLPSDTKNPSPRGKEHCKAITLRSDKQTSEPIIDSTVAPQDTDGLITGENVPAQADISLPLPFTERFRKNEHDNQYQLFLDTLKQLQINTPLVDALVQSLTYGKFMKNLLSKKKKLTDIKTIKLTEGCSAILTNKLPLILKDLGSFTIPCSIGNHYLGKDLWDLGDSINLMPLSTFRKLGIGHVKSTTVTLQLVDQSLAQPEGKIKDILVHVDKFIFSANFIILDCEVEKEVLIILGRPFLAIGRTFIDVYNGEVTMQLNDEQVTFSVFEYVQYKDKEECHTFDVLDDLIKEEFNNQSTTFF</sequence>
<proteinExistence type="predicted"/>
<gene>
    <name evidence="3" type="primary">LOC107949860</name>
</gene>
<dbReference type="PANTHER" id="PTHR33067:SF39">
    <property type="entry name" value="TRANSCRIPTION FACTOR INTERACTOR AND REGULATOR CCHC(ZN) FAMILY"/>
    <property type="match status" value="1"/>
</dbReference>
<dbReference type="GeneID" id="107949860"/>
<protein>
    <submittedName>
        <fullName evidence="3">Uncharacterized protein</fullName>
    </submittedName>
</protein>
<name>A0A1U8NM70_GOSHI</name>
<organism evidence="2 3">
    <name type="scientific">Gossypium hirsutum</name>
    <name type="common">Upland cotton</name>
    <name type="synonym">Gossypium mexicanum</name>
    <dbReference type="NCBI Taxonomy" id="3635"/>
    <lineage>
        <taxon>Eukaryota</taxon>
        <taxon>Viridiplantae</taxon>
        <taxon>Streptophyta</taxon>
        <taxon>Embryophyta</taxon>
        <taxon>Tracheophyta</taxon>
        <taxon>Spermatophyta</taxon>
        <taxon>Magnoliopsida</taxon>
        <taxon>eudicotyledons</taxon>
        <taxon>Gunneridae</taxon>
        <taxon>Pentapetalae</taxon>
        <taxon>rosids</taxon>
        <taxon>malvids</taxon>
        <taxon>Malvales</taxon>
        <taxon>Malvaceae</taxon>
        <taxon>Malvoideae</taxon>
        <taxon>Gossypium</taxon>
    </lineage>
</organism>
<reference evidence="3" key="2">
    <citation type="submission" date="2025-08" db="UniProtKB">
        <authorList>
            <consortium name="RefSeq"/>
        </authorList>
    </citation>
    <scope>IDENTIFICATION</scope>
</reference>
<accession>A0A1U8NM70</accession>
<evidence type="ECO:0000313" key="2">
    <source>
        <dbReference type="Proteomes" id="UP000818029"/>
    </source>
</evidence>
<evidence type="ECO:0000313" key="3">
    <source>
        <dbReference type="RefSeq" id="XP_016740121.1"/>
    </source>
</evidence>
<dbReference type="AlphaFoldDB" id="A0A1U8NM70"/>
<dbReference type="RefSeq" id="XP_016740121.1">
    <property type="nucleotide sequence ID" value="XM_016884632.1"/>
</dbReference>
<reference evidence="2" key="1">
    <citation type="journal article" date="2020" name="Nat. Genet.">
        <title>Genomic diversifications of five Gossypium allopolyploid species and their impact on cotton improvement.</title>
        <authorList>
            <person name="Chen Z.J."/>
            <person name="Sreedasyam A."/>
            <person name="Ando A."/>
            <person name="Song Q."/>
            <person name="De Santiago L.M."/>
            <person name="Hulse-Kemp A.M."/>
            <person name="Ding M."/>
            <person name="Ye W."/>
            <person name="Kirkbride R.C."/>
            <person name="Jenkins J."/>
            <person name="Plott C."/>
            <person name="Lovell J."/>
            <person name="Lin Y.M."/>
            <person name="Vaughn R."/>
            <person name="Liu B."/>
            <person name="Simpson S."/>
            <person name="Scheffler B.E."/>
            <person name="Wen L."/>
            <person name="Saski C.A."/>
            <person name="Grover C.E."/>
            <person name="Hu G."/>
            <person name="Conover J.L."/>
            <person name="Carlson J.W."/>
            <person name="Shu S."/>
            <person name="Boston L.B."/>
            <person name="Williams M."/>
            <person name="Peterson D.G."/>
            <person name="McGee K."/>
            <person name="Jones D.C."/>
            <person name="Wendel J.F."/>
            <person name="Stelly D.M."/>
            <person name="Grimwood J."/>
            <person name="Schmutz J."/>
        </authorList>
    </citation>
    <scope>NUCLEOTIDE SEQUENCE [LARGE SCALE GENOMIC DNA]</scope>
    <source>
        <strain evidence="2">cv. TM-1</strain>
    </source>
</reference>
<dbReference type="PaxDb" id="3635-A0A1U8NM70"/>
<feature type="region of interest" description="Disordered" evidence="1">
    <location>
        <begin position="1"/>
        <end position="76"/>
    </location>
</feature>
<feature type="compositionally biased region" description="Polar residues" evidence="1">
    <location>
        <begin position="1"/>
        <end position="68"/>
    </location>
</feature>
<evidence type="ECO:0000256" key="1">
    <source>
        <dbReference type="SAM" id="MobiDB-lite"/>
    </source>
</evidence>
<dbReference type="Gene3D" id="2.40.70.10">
    <property type="entry name" value="Acid Proteases"/>
    <property type="match status" value="1"/>
</dbReference>